<dbReference type="EMBL" id="AMCI01005496">
    <property type="protein sequence ID" value="EJW96038.1"/>
    <property type="molecule type" value="Genomic_DNA"/>
</dbReference>
<sequence length="226" mass="26798">MGYRPVPEFFYGLKFDLYPTIFLFLHVTKTNQMDKLLRDTVNAAVNSRFPEMSQEGRRKIETMLIREEYPKGTIALQEGEIADEIVIIGKGMIRQFYYKNGKDVTEHFSYEGCIAMCIESFLRQVPTKLMVETLEPTVIYKFPRERLYQSAQENWEINMFYRKILEYSLIVSQYKADSWRFESARERYNRLLEQHPEIIRRAPLAHIASYLLMTPETLSRVRAGLH</sequence>
<protein>
    <submittedName>
        <fullName evidence="2">Cyclic nucleotide-binding domain protein</fullName>
    </submittedName>
</protein>
<organism evidence="2">
    <name type="scientific">gut metagenome</name>
    <dbReference type="NCBI Taxonomy" id="749906"/>
    <lineage>
        <taxon>unclassified sequences</taxon>
        <taxon>metagenomes</taxon>
        <taxon>organismal metagenomes</taxon>
    </lineage>
</organism>
<dbReference type="InterPro" id="IPR014710">
    <property type="entry name" value="RmlC-like_jellyroll"/>
</dbReference>
<feature type="domain" description="Cyclic nucleotide-binding" evidence="1">
    <location>
        <begin position="48"/>
        <end position="94"/>
    </location>
</feature>
<dbReference type="InterPro" id="IPR018490">
    <property type="entry name" value="cNMP-bd_dom_sf"/>
</dbReference>
<accession>J9FNM6</accession>
<dbReference type="Gene3D" id="2.60.120.10">
    <property type="entry name" value="Jelly Rolls"/>
    <property type="match status" value="1"/>
</dbReference>
<dbReference type="Pfam" id="PF00027">
    <property type="entry name" value="cNMP_binding"/>
    <property type="match status" value="1"/>
</dbReference>
<name>J9FNM6_9ZZZZ</name>
<dbReference type="PROSITE" id="PS50042">
    <property type="entry name" value="CNMP_BINDING_3"/>
    <property type="match status" value="1"/>
</dbReference>
<dbReference type="AlphaFoldDB" id="J9FNM6"/>
<proteinExistence type="predicted"/>
<comment type="caution">
    <text evidence="2">The sequence shown here is derived from an EMBL/GenBank/DDBJ whole genome shotgun (WGS) entry which is preliminary data.</text>
</comment>
<dbReference type="SUPFAM" id="SSF51206">
    <property type="entry name" value="cAMP-binding domain-like"/>
    <property type="match status" value="1"/>
</dbReference>
<dbReference type="CDD" id="cd00038">
    <property type="entry name" value="CAP_ED"/>
    <property type="match status" value="1"/>
</dbReference>
<reference evidence="2" key="1">
    <citation type="journal article" date="2012" name="PLoS ONE">
        <title>Gene sets for utilization of primary and secondary nutrition supplies in the distal gut of endangered iberian lynx.</title>
        <authorList>
            <person name="Alcaide M."/>
            <person name="Messina E."/>
            <person name="Richter M."/>
            <person name="Bargiela R."/>
            <person name="Peplies J."/>
            <person name="Huws S.A."/>
            <person name="Newbold C.J."/>
            <person name="Golyshin P.N."/>
            <person name="Simon M.A."/>
            <person name="Lopez G."/>
            <person name="Yakimov M.M."/>
            <person name="Ferrer M."/>
        </authorList>
    </citation>
    <scope>NUCLEOTIDE SEQUENCE</scope>
</reference>
<evidence type="ECO:0000313" key="2">
    <source>
        <dbReference type="EMBL" id="EJW96038.1"/>
    </source>
</evidence>
<evidence type="ECO:0000259" key="1">
    <source>
        <dbReference type="PROSITE" id="PS50042"/>
    </source>
</evidence>
<dbReference type="InterPro" id="IPR000595">
    <property type="entry name" value="cNMP-bd_dom"/>
</dbReference>
<gene>
    <name evidence="2" type="ORF">EVA_15858</name>
</gene>